<dbReference type="EMBL" id="BJZS01000005">
    <property type="protein sequence ID" value="GEO94063.1"/>
    <property type="molecule type" value="Genomic_DNA"/>
</dbReference>
<dbReference type="STRING" id="388357.GCA_001580365_00902"/>
<feature type="domain" description="NAD-dependent epimerase/dehydratase" evidence="1">
    <location>
        <begin position="7"/>
        <end position="198"/>
    </location>
</feature>
<name>A0A512I8R4_9MICC</name>
<comment type="caution">
    <text evidence="2">The sequence shown here is derived from an EMBL/GenBank/DDBJ whole genome shotgun (WGS) entry which is preliminary data.</text>
</comment>
<protein>
    <submittedName>
        <fullName evidence="2">UDP-glucose 4-epimerase</fullName>
    </submittedName>
</protein>
<organism evidence="2 3">
    <name type="scientific">Kocuria turfanensis</name>
    <dbReference type="NCBI Taxonomy" id="388357"/>
    <lineage>
        <taxon>Bacteria</taxon>
        <taxon>Bacillati</taxon>
        <taxon>Actinomycetota</taxon>
        <taxon>Actinomycetes</taxon>
        <taxon>Micrococcales</taxon>
        <taxon>Micrococcaceae</taxon>
        <taxon>Kocuria</taxon>
    </lineage>
</organism>
<dbReference type="InterPro" id="IPR001509">
    <property type="entry name" value="Epimerase_deHydtase"/>
</dbReference>
<gene>
    <name evidence="2" type="ORF">KTU01_01860</name>
</gene>
<evidence type="ECO:0000313" key="3">
    <source>
        <dbReference type="Proteomes" id="UP000321103"/>
    </source>
</evidence>
<dbReference type="Proteomes" id="UP000321103">
    <property type="component" value="Unassembled WGS sequence"/>
</dbReference>
<sequence length="323" mass="34042">MTSTTWAVLGATGFVGSATVARLQADGQTVVPVSAPRLASGAHTVHHLLEQAGRLESVIDYLAESFAGAHVVVNAAGLAAPDQTHEESLLGANALLPVLVALAARRTSVRRVVHISSAAVQGDIDVLDETPAVRPFSPYSFSKALGESALLKLRRDWAAEPGGPAITALRATSVQGSGRRTTARLARFASSWLSSVAGDGSAPTPVTSVHALAEFVSRAGRHPGELPQVLLQPWEGATTASILRDAGRREPLHLPALLCRAAVDTGFAVSGLAGNRWHGLVRRLEVTWFGQRQVRGWAEEHGELPEPRITEVLRQAHLAAGRG</sequence>
<evidence type="ECO:0000313" key="2">
    <source>
        <dbReference type="EMBL" id="GEO94063.1"/>
    </source>
</evidence>
<dbReference type="Pfam" id="PF01370">
    <property type="entry name" value="Epimerase"/>
    <property type="match status" value="1"/>
</dbReference>
<dbReference type="InterPro" id="IPR036291">
    <property type="entry name" value="NAD(P)-bd_dom_sf"/>
</dbReference>
<dbReference type="RefSeq" id="WP_062734768.1">
    <property type="nucleotide sequence ID" value="NZ_BJZS01000005.1"/>
</dbReference>
<dbReference type="CDD" id="cd08946">
    <property type="entry name" value="SDR_e"/>
    <property type="match status" value="1"/>
</dbReference>
<proteinExistence type="predicted"/>
<dbReference type="Gene3D" id="3.40.50.720">
    <property type="entry name" value="NAD(P)-binding Rossmann-like Domain"/>
    <property type="match status" value="1"/>
</dbReference>
<keyword evidence="3" id="KW-1185">Reference proteome</keyword>
<evidence type="ECO:0000259" key="1">
    <source>
        <dbReference type="Pfam" id="PF01370"/>
    </source>
</evidence>
<dbReference type="PANTHER" id="PTHR43245">
    <property type="entry name" value="BIFUNCTIONAL POLYMYXIN RESISTANCE PROTEIN ARNA"/>
    <property type="match status" value="1"/>
</dbReference>
<dbReference type="AlphaFoldDB" id="A0A512I8R4"/>
<dbReference type="InterPro" id="IPR050177">
    <property type="entry name" value="Lipid_A_modif_metabolic_enz"/>
</dbReference>
<dbReference type="SUPFAM" id="SSF51735">
    <property type="entry name" value="NAD(P)-binding Rossmann-fold domains"/>
    <property type="match status" value="1"/>
</dbReference>
<reference evidence="2 3" key="1">
    <citation type="submission" date="2019-07" db="EMBL/GenBank/DDBJ databases">
        <title>Whole genome shotgun sequence of Kocuria turfanensis NBRC 107627.</title>
        <authorList>
            <person name="Hosoyama A."/>
            <person name="Uohara A."/>
            <person name="Ohji S."/>
            <person name="Ichikawa N."/>
        </authorList>
    </citation>
    <scope>NUCLEOTIDE SEQUENCE [LARGE SCALE GENOMIC DNA]</scope>
    <source>
        <strain evidence="2 3">NBRC 107627</strain>
    </source>
</reference>
<accession>A0A512I8R4</accession>